<feature type="compositionally biased region" description="Basic residues" evidence="1">
    <location>
        <begin position="113"/>
        <end position="130"/>
    </location>
</feature>
<evidence type="ECO:0000313" key="3">
    <source>
        <dbReference type="Proteomes" id="UP001295444"/>
    </source>
</evidence>
<feature type="region of interest" description="Disordered" evidence="1">
    <location>
        <begin position="43"/>
        <end position="152"/>
    </location>
</feature>
<dbReference type="Proteomes" id="UP001295444">
    <property type="component" value="Chromosome 03"/>
</dbReference>
<protein>
    <submittedName>
        <fullName evidence="2">Uncharacterized protein</fullName>
    </submittedName>
</protein>
<evidence type="ECO:0000313" key="2">
    <source>
        <dbReference type="EMBL" id="CAH2277787.1"/>
    </source>
</evidence>
<name>A0AAD1RU00_PELCU</name>
<sequence length="152" mass="17407">MAAFQEDAPAQAYHQKPLGAEPWMQAFDRIYAQFWAKVASRQANASPNDQRIQIQPMPVRSKDQKKHPIRTPCRVLKGKRMKRVRRPNQQGRQPTMPLHSSSTTRHSGWGRIYVRKSRCRRVPTQRHLPHAPKGPSSHEPTDGPYRSPGGTT</sequence>
<reference evidence="2" key="1">
    <citation type="submission" date="2022-03" db="EMBL/GenBank/DDBJ databases">
        <authorList>
            <person name="Alioto T."/>
            <person name="Alioto T."/>
            <person name="Gomez Garrido J."/>
        </authorList>
    </citation>
    <scope>NUCLEOTIDE SEQUENCE</scope>
</reference>
<gene>
    <name evidence="2" type="ORF">PECUL_23A041083</name>
</gene>
<evidence type="ECO:0000256" key="1">
    <source>
        <dbReference type="SAM" id="MobiDB-lite"/>
    </source>
</evidence>
<organism evidence="2 3">
    <name type="scientific">Pelobates cultripes</name>
    <name type="common">Western spadefoot toad</name>
    <dbReference type="NCBI Taxonomy" id="61616"/>
    <lineage>
        <taxon>Eukaryota</taxon>
        <taxon>Metazoa</taxon>
        <taxon>Chordata</taxon>
        <taxon>Craniata</taxon>
        <taxon>Vertebrata</taxon>
        <taxon>Euteleostomi</taxon>
        <taxon>Amphibia</taxon>
        <taxon>Batrachia</taxon>
        <taxon>Anura</taxon>
        <taxon>Pelobatoidea</taxon>
        <taxon>Pelobatidae</taxon>
        <taxon>Pelobates</taxon>
    </lineage>
</organism>
<accession>A0AAD1RU00</accession>
<feature type="compositionally biased region" description="Polar residues" evidence="1">
    <location>
        <begin position="87"/>
        <end position="106"/>
    </location>
</feature>
<dbReference type="AlphaFoldDB" id="A0AAD1RU00"/>
<proteinExistence type="predicted"/>
<feature type="compositionally biased region" description="Polar residues" evidence="1">
    <location>
        <begin position="43"/>
        <end position="53"/>
    </location>
</feature>
<feature type="compositionally biased region" description="Basic residues" evidence="1">
    <location>
        <begin position="76"/>
        <end position="86"/>
    </location>
</feature>
<dbReference type="EMBL" id="OW240914">
    <property type="protein sequence ID" value="CAH2277787.1"/>
    <property type="molecule type" value="Genomic_DNA"/>
</dbReference>
<keyword evidence="3" id="KW-1185">Reference proteome</keyword>